<sequence>MTIYNYLNLTKKNSMPPKTKGEKPFMTPTKFSERIEALVKDSHGEINYIEAIVCFCEDNEIEIESVPKLLSKPLKEKLRNDAQQLNYMKRSSRGILPL</sequence>
<dbReference type="Proteomes" id="UP000185384">
    <property type="component" value="Segment"/>
</dbReference>
<dbReference type="EMBL" id="KJ019036">
    <property type="protein sequence ID" value="AIX16521.1"/>
    <property type="molecule type" value="Genomic_DNA"/>
</dbReference>
<dbReference type="Proteomes" id="UP000185349">
    <property type="component" value="Segment"/>
</dbReference>
<evidence type="ECO:0000313" key="29">
    <source>
        <dbReference type="EMBL" id="AIX36416.1"/>
    </source>
</evidence>
<dbReference type="EMBL" id="KJ019139">
    <property type="protein sequence ID" value="AIX40578.1"/>
    <property type="molecule type" value="Genomic_DNA"/>
</dbReference>
<evidence type="ECO:0000313" key="19">
    <source>
        <dbReference type="EMBL" id="AIX26077.1"/>
    </source>
</evidence>
<dbReference type="Proteomes" id="UP000185363">
    <property type="component" value="Segment"/>
</dbReference>
<evidence type="ECO:0000313" key="26">
    <source>
        <dbReference type="EMBL" id="AIX35760.1"/>
    </source>
</evidence>
<evidence type="ECO:0000313" key="25">
    <source>
        <dbReference type="EMBL" id="AIX35338.1"/>
    </source>
</evidence>
<dbReference type="EMBL" id="KJ019028">
    <property type="protein sequence ID" value="AIX14828.1"/>
    <property type="molecule type" value="Genomic_DNA"/>
</dbReference>
<dbReference type="Proteomes" id="UP000185344">
    <property type="component" value="Segment"/>
</dbReference>
<dbReference type="EMBL" id="KJ019112">
    <property type="protein sequence ID" value="AIX34695.1"/>
    <property type="molecule type" value="Genomic_DNA"/>
</dbReference>
<dbReference type="Proteomes" id="UP000185382">
    <property type="component" value="Segment"/>
</dbReference>
<dbReference type="EMBL" id="KJ019073">
    <property type="protein sequence ID" value="AIX24993.1"/>
    <property type="molecule type" value="Genomic_DNA"/>
</dbReference>
<evidence type="ECO:0000313" key="18">
    <source>
        <dbReference type="EMBL" id="AIX25859.1"/>
    </source>
</evidence>
<dbReference type="EMBL" id="KJ019118">
    <property type="protein sequence ID" value="AIX35979.1"/>
    <property type="molecule type" value="Genomic_DNA"/>
</dbReference>
<evidence type="ECO:0000313" key="6">
    <source>
        <dbReference type="EMBL" id="AIX16521.1"/>
    </source>
</evidence>
<dbReference type="Proteomes" id="UP000185381">
    <property type="component" value="Genome"/>
</dbReference>
<dbReference type="EMBL" id="KJ019160">
    <property type="protein sequence ID" value="AIX46052.1"/>
    <property type="molecule type" value="Genomic_DNA"/>
</dbReference>
<dbReference type="EMBL" id="KJ019126">
    <property type="protein sequence ID" value="AIX37779.1"/>
    <property type="molecule type" value="Genomic_DNA"/>
</dbReference>
<dbReference type="Proteomes" id="UP000185375">
    <property type="component" value="Segment"/>
</dbReference>
<dbReference type="KEGG" id="vg:24171626"/>
<dbReference type="EMBL" id="KJ019117">
    <property type="protein sequence ID" value="AIX35760.1"/>
    <property type="molecule type" value="Genomic_DNA"/>
</dbReference>
<dbReference type="Proteomes" id="UP000185385">
    <property type="component" value="Segment"/>
</dbReference>
<evidence type="ECO:0000313" key="16">
    <source>
        <dbReference type="EMBL" id="AIX25212.1"/>
    </source>
</evidence>
<evidence type="ECO:0000313" key="44">
    <source>
        <dbReference type="EMBL" id="AIX47132.1"/>
    </source>
</evidence>
<dbReference type="Proteomes" id="UP000185357">
    <property type="component" value="Segment"/>
</dbReference>
<accession>A0A0E3ELG5</accession>
<dbReference type="Proteomes" id="UP000185367">
    <property type="component" value="Segment"/>
</dbReference>
<dbReference type="Proteomes" id="UP000185383">
    <property type="component" value="Segment"/>
</dbReference>
<dbReference type="Proteomes" id="UP000185365">
    <property type="component" value="Segment"/>
</dbReference>
<dbReference type="Proteomes" id="UP000185369">
    <property type="component" value="Segment"/>
</dbReference>
<evidence type="ECO:0000313" key="9">
    <source>
        <dbReference type="EMBL" id="AIX19672.1"/>
    </source>
</evidence>
<dbReference type="EMBL" id="KJ019029">
    <property type="protein sequence ID" value="AIX15045.1"/>
    <property type="molecule type" value="Genomic_DNA"/>
</dbReference>
<evidence type="ECO:0000313" key="32">
    <source>
        <dbReference type="EMBL" id="AIX37561.1"/>
    </source>
</evidence>
<dbReference type="EMBL" id="KJ019162">
    <property type="protein sequence ID" value="AIX46489.1"/>
    <property type="molecule type" value="Genomic_DNA"/>
</dbReference>
<dbReference type="Proteomes" id="UP000185343">
    <property type="component" value="Segment"/>
</dbReference>
<dbReference type="EMBL" id="KJ019119">
    <property type="protein sequence ID" value="AIX36199.1"/>
    <property type="molecule type" value="Genomic_DNA"/>
</dbReference>
<dbReference type="Proteomes" id="UP000185353">
    <property type="component" value="Segment"/>
</dbReference>
<evidence type="ECO:0000313" key="5">
    <source>
        <dbReference type="EMBL" id="AIX16121.1"/>
    </source>
</evidence>
<evidence type="ECO:0000313" key="46">
    <source>
        <dbReference type="Proteomes" id="UP000185343"/>
    </source>
</evidence>
<evidence type="ECO:0000313" key="2">
    <source>
        <dbReference type="EMBL" id="AIX15045.1"/>
    </source>
</evidence>
<evidence type="ECO:0000313" key="7">
    <source>
        <dbReference type="EMBL" id="AIX19018.1"/>
    </source>
</evidence>
<reference evidence="45 46" key="1">
    <citation type="submission" date="2013-12" db="EMBL/GenBank/DDBJ databases">
        <title>Ecological redundancy of diverse viral populations within a natural community.</title>
        <authorList>
            <person name="Gregory A.C."/>
            <person name="LaButti K."/>
            <person name="Copeland A."/>
            <person name="Woyke T."/>
            <person name="Sullivan M.B."/>
        </authorList>
    </citation>
    <scope>NUCLEOTIDE SEQUENCE [LARGE SCALE GENOMIC DNA]</scope>
    <source>
        <strain evidence="38">Syn7803C102</strain>
        <strain evidence="39">Syn7803C108</strain>
        <strain evidence="40">Syn7803C109</strain>
        <strain evidence="41">Syn7803C35</strain>
        <strain evidence="42">Syn7803C37</strain>
        <strain evidence="43">Syn7803C39</strain>
        <strain evidence="44">Syn7803C40</strain>
        <strain evidence="1">Syn7803C45</strain>
        <strain evidence="2">Syn7803C46</strain>
        <strain evidence="3">Syn7803C48</strain>
        <strain evidence="4">Syn7803C49</strain>
        <strain evidence="5">Syn7803C54</strain>
        <strain evidence="6">Syn7803C57</strain>
        <strain evidence="7">Syn7803C73</strain>
        <strain evidence="8">Syn7803C75</strain>
        <strain evidence="9">Syn7803C77</strain>
        <strain evidence="10">Syn7803C88</strain>
        <strain evidence="11">Syn7803C89</strain>
        <strain evidence="12">Syn7803C93</strain>
        <strain evidence="13">Syn7803US104</strain>
        <strain evidence="14">Syn7803US108</strain>
        <strain evidence="15">Syn7803US109</strain>
        <strain evidence="16">Syn7803US110</strain>
        <strain evidence="17">Syn7803US111</strain>
        <strain evidence="18">Syn7803US113</strain>
        <strain evidence="19">Syn7803US114</strain>
        <strain evidence="20">Syn7803US115</strain>
        <strain evidence="21">Syn7803US116</strain>
        <strain evidence="22">Syn7803US122</strain>
        <strain evidence="24">Syn7803US5</strain>
        <strain evidence="23">Syn7803US59</strain>
        <strain evidence="25">Syn7803US61</strain>
        <strain evidence="26">Syn7803US63</strain>
        <strain evidence="27">Syn7803US64</strain>
        <strain evidence="28">Syn7803US65</strain>
        <strain evidence="29">Syn7803US71</strain>
        <strain evidence="30">Syn7803US78</strain>
        <strain evidence="31">Syn7803US80</strain>
        <strain evidence="32">Syn7803US82</strain>
        <strain evidence="33">Syn7803US83</strain>
        <strain evidence="34">Syn7803US85</strain>
        <strain evidence="35">Syn7803US89</strain>
        <strain evidence="36">Syn7803US94</strain>
        <strain evidence="37">Syn7803US95</strain>
    </source>
</reference>
<evidence type="ECO:0000313" key="12">
    <source>
        <dbReference type="EMBL" id="AIX22550.1"/>
    </source>
</evidence>
<dbReference type="Proteomes" id="UP000185345">
    <property type="component" value="Segment"/>
</dbReference>
<dbReference type="Proteomes" id="UP000185380">
    <property type="component" value="Segment"/>
</dbReference>
<dbReference type="Proteomes" id="UP000185362">
    <property type="component" value="Segment"/>
</dbReference>
<evidence type="ECO:0000313" key="13">
    <source>
        <dbReference type="EMBL" id="AIX24341.1"/>
    </source>
</evidence>
<dbReference type="EMBL" id="KJ019056">
    <property type="protein sequence ID" value="AIX21102.1"/>
    <property type="molecule type" value="Genomic_DNA"/>
</dbReference>
<dbReference type="Proteomes" id="UP000185358">
    <property type="component" value="Segment"/>
</dbReference>
<evidence type="ECO:0000313" key="40">
    <source>
        <dbReference type="EMBL" id="AIX40795.1"/>
    </source>
</evidence>
<dbReference type="EMBL" id="KJ019165">
    <property type="protein sequence ID" value="AIX47132.1"/>
    <property type="molecule type" value="Genomic_DNA"/>
</dbReference>
<evidence type="ECO:0000313" key="39">
    <source>
        <dbReference type="EMBL" id="AIX40578.1"/>
    </source>
</evidence>
<dbReference type="EMBL" id="KJ019032">
    <property type="protein sequence ID" value="AIX15693.1"/>
    <property type="molecule type" value="Genomic_DNA"/>
</dbReference>
<evidence type="ECO:0000313" key="1">
    <source>
        <dbReference type="EMBL" id="AIX14828.1"/>
    </source>
</evidence>
<dbReference type="EMBL" id="KJ019034">
    <property type="protein sequence ID" value="AIX16121.1"/>
    <property type="molecule type" value="Genomic_DNA"/>
</dbReference>
<evidence type="ECO:0000313" key="8">
    <source>
        <dbReference type="EMBL" id="AIX19237.1"/>
    </source>
</evidence>
<dbReference type="EMBL" id="KJ019062">
    <property type="protein sequence ID" value="AIX22550.1"/>
    <property type="molecule type" value="Genomic_DNA"/>
</dbReference>
<evidence type="ECO:0000313" key="10">
    <source>
        <dbReference type="EMBL" id="AIX21102.1"/>
    </source>
</evidence>
<name>A0A0E3ELG5_9CAUD</name>
<dbReference type="Proteomes" id="UP000185347">
    <property type="component" value="Segment"/>
</dbReference>
<dbReference type="EMBL" id="KJ019079">
    <property type="protein sequence ID" value="AIX26294.1"/>
    <property type="molecule type" value="Genomic_DNA"/>
</dbReference>
<dbReference type="Proteomes" id="UP000185348">
    <property type="component" value="Segment"/>
</dbReference>
<dbReference type="InterPro" id="IPR031836">
    <property type="entry name" value="Trans_coact"/>
</dbReference>
<dbReference type="EMBL" id="KJ019120">
    <property type="protein sequence ID" value="AIX36416.1"/>
    <property type="molecule type" value="Genomic_DNA"/>
</dbReference>
<dbReference type="RefSeq" id="YP_009133558.1">
    <property type="nucleotide sequence ID" value="NC_026923.1"/>
</dbReference>
<dbReference type="Proteomes" id="UP000185346">
    <property type="component" value="Segment"/>
</dbReference>
<dbReference type="EMBL" id="KJ019080">
    <property type="protein sequence ID" value="AIX26512.1"/>
    <property type="molecule type" value="Genomic_DNA"/>
</dbReference>
<dbReference type="EMBL" id="KJ019070">
    <property type="protein sequence ID" value="AIX24341.1"/>
    <property type="molecule type" value="Genomic_DNA"/>
</dbReference>
<evidence type="ECO:0000313" key="45">
    <source>
        <dbReference type="Proteomes" id="UP000033003"/>
    </source>
</evidence>
<keyword evidence="47" id="KW-1185">Reference proteome</keyword>
<dbReference type="Proteomes" id="UP000185359">
    <property type="component" value="Segment"/>
</dbReference>
<evidence type="ECO:0000313" key="34">
    <source>
        <dbReference type="EMBL" id="AIX37997.1"/>
    </source>
</evidence>
<dbReference type="Proteomes" id="UP000185374">
    <property type="component" value="Segment"/>
</dbReference>
<evidence type="ECO:0000313" key="43">
    <source>
        <dbReference type="EMBL" id="AIX46913.1"/>
    </source>
</evidence>
<proteinExistence type="predicted"/>
<dbReference type="Proteomes" id="UP000185355">
    <property type="component" value="Segment"/>
</dbReference>
<evidence type="ECO:0000313" key="28">
    <source>
        <dbReference type="EMBL" id="AIX36199.1"/>
    </source>
</evidence>
<dbReference type="Proteomes" id="UP000185354">
    <property type="component" value="Segment"/>
</dbReference>
<evidence type="ECO:0000313" key="22">
    <source>
        <dbReference type="EMBL" id="AIX27148.1"/>
    </source>
</evidence>
<evidence type="ECO:0000313" key="42">
    <source>
        <dbReference type="EMBL" id="AIX46489.1"/>
    </source>
</evidence>
<dbReference type="Proteomes" id="UP000185372">
    <property type="component" value="Genome"/>
</dbReference>
<dbReference type="EMBL" id="KJ019072">
    <property type="protein sequence ID" value="AIX24775.1"/>
    <property type="molecule type" value="Genomic_DNA"/>
</dbReference>
<dbReference type="Proteomes" id="UP000033003">
    <property type="component" value="Segment"/>
</dbReference>
<evidence type="ECO:0000313" key="47">
    <source>
        <dbReference type="Proteomes" id="UP000185365"/>
    </source>
</evidence>
<dbReference type="EMBL" id="KJ019113">
    <property type="protein sequence ID" value="AIX34915.1"/>
    <property type="molecule type" value="Genomic_DNA"/>
</dbReference>
<protein>
    <submittedName>
        <fullName evidence="1">Late promoter transcription protein</fullName>
    </submittedName>
</protein>
<dbReference type="Proteomes" id="UP000185376">
    <property type="component" value="Segment"/>
</dbReference>
<dbReference type="Proteomes" id="UP000220606">
    <property type="component" value="Segment"/>
</dbReference>
<dbReference type="EMBL" id="KJ019048">
    <property type="protein sequence ID" value="AIX19237.1"/>
    <property type="molecule type" value="Genomic_DNA"/>
</dbReference>
<dbReference type="InterPro" id="IPR042071">
    <property type="entry name" value="Trans_coact_sf"/>
</dbReference>
<dbReference type="Proteomes" id="UP000185366">
    <property type="component" value="Segment"/>
</dbReference>
<dbReference type="GeneID" id="24171626"/>
<evidence type="ECO:0000313" key="35">
    <source>
        <dbReference type="EMBL" id="AIX38429.1"/>
    </source>
</evidence>
<dbReference type="Proteomes" id="UP000185371">
    <property type="component" value="Segment"/>
</dbReference>
<dbReference type="EMBL" id="KJ019083">
    <property type="protein sequence ID" value="AIX27148.1"/>
    <property type="molecule type" value="Genomic_DNA"/>
</dbReference>
<dbReference type="EMBL" id="KJ019164">
    <property type="protein sequence ID" value="AIX46913.1"/>
    <property type="molecule type" value="Genomic_DNA"/>
</dbReference>
<evidence type="ECO:0000313" key="17">
    <source>
        <dbReference type="EMBL" id="AIX25429.1"/>
    </source>
</evidence>
<dbReference type="OrthoDB" id="25640at10239"/>
<dbReference type="EMBL" id="KJ019124">
    <property type="protein sequence ID" value="AIX37343.1"/>
    <property type="molecule type" value="Genomic_DNA"/>
</dbReference>
<evidence type="ECO:0000313" key="30">
    <source>
        <dbReference type="EMBL" id="AIX36633.1"/>
    </source>
</evidence>
<dbReference type="Proteomes" id="UP000185352">
    <property type="component" value="Segment"/>
</dbReference>
<evidence type="ECO:0000313" key="24">
    <source>
        <dbReference type="EMBL" id="AIX34915.1"/>
    </source>
</evidence>
<dbReference type="EMBL" id="KJ019130">
    <property type="protein sequence ID" value="AIX38647.1"/>
    <property type="molecule type" value="Genomic_DNA"/>
</dbReference>
<evidence type="ECO:0000313" key="23">
    <source>
        <dbReference type="EMBL" id="AIX34695.1"/>
    </source>
</evidence>
<dbReference type="Proteomes" id="UP000185379">
    <property type="component" value="Segment"/>
</dbReference>
<dbReference type="EMBL" id="KJ019136">
    <property type="protein sequence ID" value="AIX39941.1"/>
    <property type="molecule type" value="Genomic_DNA"/>
</dbReference>
<organism evidence="1 47">
    <name type="scientific">Synechococcus phage ACG-2014d</name>
    <dbReference type="NCBI Taxonomy" id="1493509"/>
    <lineage>
        <taxon>Viruses</taxon>
        <taxon>Duplodnaviria</taxon>
        <taxon>Heunggongvirae</taxon>
        <taxon>Uroviricota</taxon>
        <taxon>Caudoviricetes</taxon>
        <taxon>Pantevenvirales</taxon>
        <taxon>Kyanoviridae</taxon>
        <taxon>Lowelvirus</taxon>
        <taxon>Lowelvirus tuscon4d</taxon>
    </lineage>
</organism>
<gene>
    <name evidence="38" type="ORF">Syn7803C102_215</name>
    <name evidence="39" type="ORF">Syn7803C108_216</name>
    <name evidence="40" type="ORF">Syn7803C109_214</name>
    <name evidence="41" type="ORF">Syn7803C35_215</name>
    <name evidence="42" type="ORF">Syn7803C37_216</name>
    <name evidence="43" type="ORF">Syn7803C39_214</name>
    <name evidence="44" type="ORF">Syn7803C40_216</name>
    <name evidence="1" type="ORF">Syn7803C45_217</name>
    <name evidence="2" type="ORF">Syn7803C46_214</name>
    <name evidence="3" type="ORF">Syn7803C48_214</name>
    <name evidence="4" type="ORF">Syn7803C49_217</name>
    <name evidence="5" type="ORF">Syn7803C54_216</name>
    <name evidence="6" type="ORF">Syn7803C57_214</name>
    <name evidence="7" type="ORF">Syn7803C73_214</name>
    <name evidence="8" type="ORF">Syn7803C75_215</name>
    <name evidence="9" type="ORF">Syn7803C77_215</name>
    <name evidence="10" type="ORF">Syn7803C88_214</name>
    <name evidence="11" type="ORF">Syn7803C89_216</name>
    <name evidence="12" type="ORF">Syn7803C93_216</name>
    <name evidence="13" type="ORF">Syn7803US104_216</name>
    <name evidence="14" type="ORF">Syn7803US108_215</name>
    <name evidence="15" type="ORF">Syn7803US109_215</name>
    <name evidence="16" type="ORF">Syn7803US110_216</name>
    <name evidence="17" type="ORF">Syn7803US111_214</name>
    <name evidence="18" type="ORF">Syn7803US113_215</name>
    <name evidence="19" type="ORF">Syn7803US114_215</name>
    <name evidence="20" type="ORF">Syn7803US115_214</name>
    <name evidence="21" type="ORF">Syn7803US116_215</name>
    <name evidence="22" type="ORF">Syn7803US122_215</name>
    <name evidence="23" type="ORF">Syn7803US59_216</name>
    <name evidence="24" type="ORF">Syn7803US5_217</name>
    <name evidence="25" type="ORF">Syn7803US61_214</name>
    <name evidence="26" type="ORF">Syn7803US63_214</name>
    <name evidence="27" type="ORF">Syn7803US64_216</name>
    <name evidence="28" type="ORF">Syn7803US65_217</name>
    <name evidence="29" type="ORF">Syn7803US71_214</name>
    <name evidence="30" type="ORF">Syn7803US78_214</name>
    <name evidence="31" type="ORF">Syn7803US80_217</name>
    <name evidence="32" type="ORF">Syn7803US82_215</name>
    <name evidence="33" type="ORF">Syn7803US83_215</name>
    <name evidence="34" type="ORF">Syn7803US85_215</name>
    <name evidence="35" type="ORF">Syn7803US89_214</name>
    <name evidence="36" type="ORF">Syn7803US94_215</name>
    <name evidence="37" type="ORF">Syn7803US95_215</name>
</gene>
<evidence type="ECO:0000313" key="14">
    <source>
        <dbReference type="EMBL" id="AIX24775.1"/>
    </source>
</evidence>
<dbReference type="Proteomes" id="UP000185360">
    <property type="component" value="Genome"/>
</dbReference>
<dbReference type="EMBL" id="KJ019129">
    <property type="protein sequence ID" value="AIX38429.1"/>
    <property type="molecule type" value="Genomic_DNA"/>
</dbReference>
<dbReference type="EMBL" id="KJ019075">
    <property type="protein sequence ID" value="AIX25429.1"/>
    <property type="molecule type" value="Genomic_DNA"/>
</dbReference>
<dbReference type="Proteomes" id="UP000185378">
    <property type="component" value="Segment"/>
</dbReference>
<dbReference type="Proteomes" id="UP000185364">
    <property type="component" value="Segment"/>
</dbReference>
<dbReference type="Pfam" id="PF16805">
    <property type="entry name" value="Trans_coact"/>
    <property type="match status" value="1"/>
</dbReference>
<dbReference type="Proteomes" id="UP000185351">
    <property type="component" value="Segment"/>
</dbReference>
<dbReference type="Proteomes" id="UP000185350">
    <property type="component" value="Segment"/>
</dbReference>
<dbReference type="EMBL" id="KJ019050">
    <property type="protein sequence ID" value="AIX19672.1"/>
    <property type="molecule type" value="Genomic_DNA"/>
</dbReference>
<dbReference type="Gene3D" id="1.10.10.2850">
    <property type="entry name" value="Phage late-transcription coactivator-like"/>
    <property type="match status" value="1"/>
</dbReference>
<evidence type="ECO:0000313" key="37">
    <source>
        <dbReference type="EMBL" id="AIX38865.1"/>
    </source>
</evidence>
<dbReference type="EMBL" id="KJ019047">
    <property type="protein sequence ID" value="AIX19018.1"/>
    <property type="molecule type" value="Genomic_DNA"/>
</dbReference>
<dbReference type="EMBL" id="KJ019121">
    <property type="protein sequence ID" value="AIX36633.1"/>
    <property type="molecule type" value="Genomic_DNA"/>
</dbReference>
<dbReference type="EMBL" id="KJ019125">
    <property type="protein sequence ID" value="AIX37561.1"/>
    <property type="molecule type" value="Genomic_DNA"/>
</dbReference>
<dbReference type="EMBL" id="KJ019077">
    <property type="protein sequence ID" value="AIX25859.1"/>
    <property type="molecule type" value="Genomic_DNA"/>
</dbReference>
<dbReference type="EMBL" id="KJ019078">
    <property type="protein sequence ID" value="AIX26077.1"/>
    <property type="molecule type" value="Genomic_DNA"/>
</dbReference>
<evidence type="ECO:0000313" key="38">
    <source>
        <dbReference type="EMBL" id="AIX39941.1"/>
    </source>
</evidence>
<dbReference type="Proteomes" id="UP000185373">
    <property type="component" value="Segment"/>
</dbReference>
<dbReference type="Proteomes" id="UP000185386">
    <property type="component" value="Segment"/>
</dbReference>
<dbReference type="Proteomes" id="UP000185361">
    <property type="component" value="Segment"/>
</dbReference>
<dbReference type="EMBL" id="KJ019131">
    <property type="protein sequence ID" value="AIX38865.1"/>
    <property type="molecule type" value="Genomic_DNA"/>
</dbReference>
<dbReference type="EMBL" id="KJ019115">
    <property type="protein sequence ID" value="AIX35338.1"/>
    <property type="molecule type" value="Genomic_DNA"/>
</dbReference>
<dbReference type="EMBL" id="KJ019074">
    <property type="protein sequence ID" value="AIX25212.1"/>
    <property type="molecule type" value="Genomic_DNA"/>
</dbReference>
<dbReference type="Proteomes" id="UP000185356">
    <property type="component" value="Segment"/>
</dbReference>
<evidence type="ECO:0000313" key="11">
    <source>
        <dbReference type="EMBL" id="AIX21321.1"/>
    </source>
</evidence>
<evidence type="ECO:0000313" key="36">
    <source>
        <dbReference type="EMBL" id="AIX38647.1"/>
    </source>
</evidence>
<evidence type="ECO:0000313" key="20">
    <source>
        <dbReference type="EMBL" id="AIX26294.1"/>
    </source>
</evidence>
<evidence type="ECO:0000313" key="21">
    <source>
        <dbReference type="EMBL" id="AIX26512.1"/>
    </source>
</evidence>
<dbReference type="EMBL" id="KJ019140">
    <property type="protein sequence ID" value="AIX40795.1"/>
    <property type="molecule type" value="Genomic_DNA"/>
</dbReference>
<evidence type="ECO:0000313" key="27">
    <source>
        <dbReference type="EMBL" id="AIX35979.1"/>
    </source>
</evidence>
<dbReference type="EMBL" id="KJ019057">
    <property type="protein sequence ID" value="AIX21321.1"/>
    <property type="molecule type" value="Genomic_DNA"/>
</dbReference>
<evidence type="ECO:0000313" key="33">
    <source>
        <dbReference type="EMBL" id="AIX37779.1"/>
    </source>
</evidence>
<dbReference type="EMBL" id="KJ019031">
    <property type="protein sequence ID" value="AIX15472.1"/>
    <property type="molecule type" value="Genomic_DNA"/>
</dbReference>
<evidence type="ECO:0000313" key="41">
    <source>
        <dbReference type="EMBL" id="AIX46052.1"/>
    </source>
</evidence>
<evidence type="ECO:0000313" key="31">
    <source>
        <dbReference type="EMBL" id="AIX37343.1"/>
    </source>
</evidence>
<evidence type="ECO:0000313" key="4">
    <source>
        <dbReference type="EMBL" id="AIX15693.1"/>
    </source>
</evidence>
<dbReference type="EMBL" id="KJ019127">
    <property type="protein sequence ID" value="AIX37997.1"/>
    <property type="molecule type" value="Genomic_DNA"/>
</dbReference>
<evidence type="ECO:0000313" key="3">
    <source>
        <dbReference type="EMBL" id="AIX15472.1"/>
    </source>
</evidence>
<dbReference type="Proteomes" id="UP000185377">
    <property type="component" value="Segment"/>
</dbReference>
<evidence type="ECO:0000313" key="15">
    <source>
        <dbReference type="EMBL" id="AIX24993.1"/>
    </source>
</evidence>